<keyword evidence="1" id="KW-0540">Nuclease</keyword>
<comment type="caution">
    <text evidence="1">The sequence shown here is derived from an EMBL/GenBank/DDBJ whole genome shotgun (WGS) entry which is preliminary data.</text>
</comment>
<reference evidence="1 2" key="1">
    <citation type="submission" date="2021-06" db="EMBL/GenBank/DDBJ databases">
        <authorList>
            <person name="Pan X."/>
        </authorList>
    </citation>
    <scope>NUCLEOTIDE SEQUENCE [LARGE SCALE GENOMIC DNA]</scope>
    <source>
        <strain evidence="1 2">4503</strain>
    </source>
</reference>
<dbReference type="Proteomes" id="UP000720508">
    <property type="component" value="Unassembled WGS sequence"/>
</dbReference>
<dbReference type="RefSeq" id="WP_216339036.1">
    <property type="nucleotide sequence ID" value="NZ_JAHLEM010000004.1"/>
</dbReference>
<keyword evidence="2" id="KW-1185">Reference proteome</keyword>
<proteinExistence type="predicted"/>
<name>A0ABS6C6W8_9ACTN</name>
<evidence type="ECO:0000313" key="2">
    <source>
        <dbReference type="Proteomes" id="UP000720508"/>
    </source>
</evidence>
<keyword evidence="1" id="KW-0378">Hydrolase</keyword>
<sequence>MNPGPPPLGLYSIGVRDFQPSRHLPWARANGIPFVHLRAGARGLHISRRDDDQMSAWRDVADRTVPITAVTTDVELADLLHADATALAEVRTSALRGELLGARSVRLLATETPETWAARIGPPEVPARGRLLVELHAPGWFTPDGIDAALRLADSHPRVSLLVDTLQFSRHAQDATPDSARRLVTAAAVVHLSDDGSGLAEPGHRLVVDALREAMRRGARPELAFEWTGPDRSATACLDRYRRAVTWTEKIW</sequence>
<dbReference type="EMBL" id="JAHLEM010000004">
    <property type="protein sequence ID" value="MBU3862646.1"/>
    <property type="molecule type" value="Genomic_DNA"/>
</dbReference>
<dbReference type="GO" id="GO:0004519">
    <property type="term" value="F:endonuclease activity"/>
    <property type="evidence" value="ECO:0007669"/>
    <property type="project" value="UniProtKB-KW"/>
</dbReference>
<accession>A0ABS6C6W8</accession>
<organism evidence="1 2">
    <name type="scientific">Streptomyces niphimycinicus</name>
    <dbReference type="NCBI Taxonomy" id="2842201"/>
    <lineage>
        <taxon>Bacteria</taxon>
        <taxon>Bacillati</taxon>
        <taxon>Actinomycetota</taxon>
        <taxon>Actinomycetes</taxon>
        <taxon>Kitasatosporales</taxon>
        <taxon>Streptomycetaceae</taxon>
        <taxon>Streptomyces</taxon>
    </lineage>
</organism>
<keyword evidence="1" id="KW-0255">Endonuclease</keyword>
<evidence type="ECO:0000313" key="1">
    <source>
        <dbReference type="EMBL" id="MBU3862646.1"/>
    </source>
</evidence>
<gene>
    <name evidence="1" type="ORF">KN815_00475</name>
</gene>
<protein>
    <submittedName>
        <fullName evidence="1">AP endonuclease</fullName>
    </submittedName>
</protein>